<name>A0A109RGF0_9LACT</name>
<evidence type="ECO:0000313" key="2">
    <source>
        <dbReference type="EMBL" id="AMB98739.1"/>
    </source>
</evidence>
<sequence>MKIIGIAGSVADQSYNRMLLAYISDHFQDLFELEIVDISRLPLFSSDHPEWTEEGPIHTVVRKILQADGVIIATPEHNHTVPTPLKSLLEWLSFKVHPLKNKPVKILGASYLDQGTSRAQLHLRQNLEAPGIDALVMPGQEFLLGHCQTAFDSQGNLLDQGTISYLREVLTRFTKYVEAVQPLVTDPVFPKEDLLAQQASERTVTGVDMTDPDWLNKASDRVQAVSGDTYVELAGGLLTVDQINELLASLPLAVTYIDENNQFLYSNQPEYGSNFEDLGSPLGLVDEENCLSQAKEYIGQLRSGNQAKLIISNQNKLFTYVALHDQTGKYRGFSQQVLTNWPGIELTNQNMDATNPLDDSDSGVENQDMHSLDSQTSPSQSQVSDQTTNASQNLVTDQNSGASQLPASDADTGASQH</sequence>
<reference evidence="3" key="2">
    <citation type="submission" date="2016-01" db="EMBL/GenBank/DDBJ databases">
        <title>Six Aerococcus type strain genome sequencing and assembly using PacBio and Illumina Hiseq.</title>
        <authorList>
            <person name="Carkaci D."/>
            <person name="Dargis R."/>
            <person name="Nielsen X.C."/>
            <person name="Skovgaard O."/>
            <person name="Fuursted K."/>
            <person name="Christensen J.J."/>
        </authorList>
    </citation>
    <scope>NUCLEOTIDE SEQUENCE [LARGE SCALE GENOMIC DNA]</scope>
    <source>
        <strain evidence="3">CCUG42038B</strain>
    </source>
</reference>
<dbReference type="OrthoDB" id="9812295at2"/>
<organism evidence="2 3">
    <name type="scientific">Aerococcus urinaehominis</name>
    <dbReference type="NCBI Taxonomy" id="128944"/>
    <lineage>
        <taxon>Bacteria</taxon>
        <taxon>Bacillati</taxon>
        <taxon>Bacillota</taxon>
        <taxon>Bacilli</taxon>
        <taxon>Lactobacillales</taxon>
        <taxon>Aerococcaceae</taxon>
        <taxon>Aerococcus</taxon>
    </lineage>
</organism>
<dbReference type="AlphaFoldDB" id="A0A109RGF0"/>
<protein>
    <submittedName>
        <fullName evidence="2">Uncharacterized protein</fullName>
    </submittedName>
</protein>
<dbReference type="Gene3D" id="3.40.50.360">
    <property type="match status" value="1"/>
</dbReference>
<proteinExistence type="predicted"/>
<evidence type="ECO:0000313" key="3">
    <source>
        <dbReference type="Proteomes" id="UP000062260"/>
    </source>
</evidence>
<dbReference type="STRING" id="128944.AWM75_01440"/>
<evidence type="ECO:0000256" key="1">
    <source>
        <dbReference type="SAM" id="MobiDB-lite"/>
    </source>
</evidence>
<feature type="compositionally biased region" description="Polar residues" evidence="1">
    <location>
        <begin position="372"/>
        <end position="406"/>
    </location>
</feature>
<dbReference type="InterPro" id="IPR029039">
    <property type="entry name" value="Flavoprotein-like_sf"/>
</dbReference>
<dbReference type="Gene3D" id="3.30.450.20">
    <property type="entry name" value="PAS domain"/>
    <property type="match status" value="1"/>
</dbReference>
<dbReference type="EMBL" id="CP014163">
    <property type="protein sequence ID" value="AMB98739.1"/>
    <property type="molecule type" value="Genomic_DNA"/>
</dbReference>
<keyword evidence="3" id="KW-1185">Reference proteome</keyword>
<dbReference type="InterPro" id="IPR050712">
    <property type="entry name" value="NAD(P)H-dep_reductase"/>
</dbReference>
<dbReference type="SUPFAM" id="SSF52218">
    <property type="entry name" value="Flavoproteins"/>
    <property type="match status" value="1"/>
</dbReference>
<feature type="region of interest" description="Disordered" evidence="1">
    <location>
        <begin position="349"/>
        <end position="417"/>
    </location>
</feature>
<accession>A0A109RGF0</accession>
<dbReference type="PANTHER" id="PTHR30543:SF21">
    <property type="entry name" value="NAD(P)H-DEPENDENT FMN REDUCTASE LOT6"/>
    <property type="match status" value="1"/>
</dbReference>
<dbReference type="Proteomes" id="UP000062260">
    <property type="component" value="Chromosome"/>
</dbReference>
<dbReference type="RefSeq" id="WP_067977417.1">
    <property type="nucleotide sequence ID" value="NZ_CP014163.1"/>
</dbReference>
<dbReference type="Pfam" id="PF03358">
    <property type="entry name" value="FMN_red"/>
    <property type="match status" value="1"/>
</dbReference>
<dbReference type="GO" id="GO:0005829">
    <property type="term" value="C:cytosol"/>
    <property type="evidence" value="ECO:0007669"/>
    <property type="project" value="TreeGrafter"/>
</dbReference>
<dbReference type="GO" id="GO:0016491">
    <property type="term" value="F:oxidoreductase activity"/>
    <property type="evidence" value="ECO:0007669"/>
    <property type="project" value="InterPro"/>
</dbReference>
<dbReference type="PANTHER" id="PTHR30543">
    <property type="entry name" value="CHROMATE REDUCTASE"/>
    <property type="match status" value="1"/>
</dbReference>
<dbReference type="InterPro" id="IPR005025">
    <property type="entry name" value="FMN_Rdtase-like_dom"/>
</dbReference>
<reference evidence="2 3" key="1">
    <citation type="journal article" date="2016" name="Genome Announc.">
        <title>Complete Genome Sequences of Aerococcus christensenii CCUG 28831T, Aerococcus sanguinicola CCUG 43001T, Aerococcus urinae CCUG 36881T, Aerococcus urinaeequi CCUG 28094T, Aerococcus urinaehominis CCUG 42038 BT, and Aerococcus viridans CCUG 4311T.</title>
        <authorList>
            <person name="Carkaci D."/>
            <person name="Dargis R."/>
            <person name="Nielsen X.C."/>
            <person name="Skovgaard O."/>
            <person name="Fuursted K."/>
            <person name="Christensen J.J."/>
        </authorList>
    </citation>
    <scope>NUCLEOTIDE SEQUENCE [LARGE SCALE GENOMIC DNA]</scope>
    <source>
        <strain evidence="2 3">CCUG42038B</strain>
    </source>
</reference>
<dbReference type="GO" id="GO:0010181">
    <property type="term" value="F:FMN binding"/>
    <property type="evidence" value="ECO:0007669"/>
    <property type="project" value="TreeGrafter"/>
</dbReference>
<gene>
    <name evidence="2" type="ORF">AWM75_01440</name>
</gene>
<dbReference type="Pfam" id="PF13596">
    <property type="entry name" value="PAS_10"/>
    <property type="match status" value="1"/>
</dbReference>
<dbReference type="KEGG" id="auh:AWM75_01440"/>